<dbReference type="Proteomes" id="UP001153555">
    <property type="component" value="Unassembled WGS sequence"/>
</dbReference>
<keyword evidence="3" id="KW-1185">Reference proteome</keyword>
<accession>A0A9N7RGK5</accession>
<sequence>MAAGESRRDRRVVVPAVGDLQPFCEDASGVASGGSGVVTVTGCKFRMVETKQGEAVARRSCGGRMAQAKRRNGGGRQRRDIGLLSKPQFPARVPSLSIVLLLTPPQSYYACVSYESAVEAAEEGMGWLLMAAPLRSDS</sequence>
<feature type="region of interest" description="Disordered" evidence="1">
    <location>
        <begin position="59"/>
        <end position="81"/>
    </location>
</feature>
<comment type="caution">
    <text evidence="2">The sequence shown here is derived from an EMBL/GenBank/DDBJ whole genome shotgun (WGS) entry which is preliminary data.</text>
</comment>
<dbReference type="EMBL" id="CACSLK010027751">
    <property type="protein sequence ID" value="CAA0827162.1"/>
    <property type="molecule type" value="Genomic_DNA"/>
</dbReference>
<name>A0A9N7RGK5_STRHE</name>
<evidence type="ECO:0000313" key="3">
    <source>
        <dbReference type="Proteomes" id="UP001153555"/>
    </source>
</evidence>
<organism evidence="2 3">
    <name type="scientific">Striga hermonthica</name>
    <name type="common">Purple witchweed</name>
    <name type="synonym">Buchnera hermonthica</name>
    <dbReference type="NCBI Taxonomy" id="68872"/>
    <lineage>
        <taxon>Eukaryota</taxon>
        <taxon>Viridiplantae</taxon>
        <taxon>Streptophyta</taxon>
        <taxon>Embryophyta</taxon>
        <taxon>Tracheophyta</taxon>
        <taxon>Spermatophyta</taxon>
        <taxon>Magnoliopsida</taxon>
        <taxon>eudicotyledons</taxon>
        <taxon>Gunneridae</taxon>
        <taxon>Pentapetalae</taxon>
        <taxon>asterids</taxon>
        <taxon>lamiids</taxon>
        <taxon>Lamiales</taxon>
        <taxon>Orobanchaceae</taxon>
        <taxon>Buchnereae</taxon>
        <taxon>Striga</taxon>
    </lineage>
</organism>
<protein>
    <submittedName>
        <fullName evidence="2">Uncharacterized protein</fullName>
    </submittedName>
</protein>
<evidence type="ECO:0000313" key="2">
    <source>
        <dbReference type="EMBL" id="CAA0827162.1"/>
    </source>
</evidence>
<dbReference type="AlphaFoldDB" id="A0A9N7RGK5"/>
<proteinExistence type="predicted"/>
<reference evidence="2" key="1">
    <citation type="submission" date="2019-12" db="EMBL/GenBank/DDBJ databases">
        <authorList>
            <person name="Scholes J."/>
        </authorList>
    </citation>
    <scope>NUCLEOTIDE SEQUENCE</scope>
</reference>
<evidence type="ECO:0000256" key="1">
    <source>
        <dbReference type="SAM" id="MobiDB-lite"/>
    </source>
</evidence>
<gene>
    <name evidence="2" type="ORF">SHERM_22857</name>
</gene>